<feature type="domain" description="YcdB/YcdC repeated" evidence="2">
    <location>
        <begin position="353"/>
        <end position="458"/>
    </location>
</feature>
<feature type="region of interest" description="Disordered" evidence="1">
    <location>
        <begin position="125"/>
        <end position="145"/>
    </location>
</feature>
<reference evidence="3 4" key="1">
    <citation type="submission" date="2018-10" db="EMBL/GenBank/DDBJ databases">
        <title>Genome Sequence of Cohnella sp.</title>
        <authorList>
            <person name="Srinivasan S."/>
            <person name="Kim M.K."/>
        </authorList>
    </citation>
    <scope>NUCLEOTIDE SEQUENCE [LARGE SCALE GENOMIC DNA]</scope>
    <source>
        <strain evidence="3 4">18JY8-7</strain>
    </source>
</reference>
<proteinExistence type="predicted"/>
<feature type="compositionally biased region" description="Polar residues" evidence="1">
    <location>
        <begin position="134"/>
        <end position="144"/>
    </location>
</feature>
<organism evidence="3 4">
    <name type="scientific">Cohnella candidum</name>
    <dbReference type="NCBI Taxonomy" id="2674991"/>
    <lineage>
        <taxon>Bacteria</taxon>
        <taxon>Bacillati</taxon>
        <taxon>Bacillota</taxon>
        <taxon>Bacilli</taxon>
        <taxon>Bacillales</taxon>
        <taxon>Paenibacillaceae</taxon>
        <taxon>Cohnella</taxon>
    </lineage>
</organism>
<evidence type="ECO:0000256" key="1">
    <source>
        <dbReference type="SAM" id="MobiDB-lite"/>
    </source>
</evidence>
<gene>
    <name evidence="3" type="ORF">EAV92_13815</name>
</gene>
<dbReference type="Pfam" id="PF16244">
    <property type="entry name" value="DUF4901"/>
    <property type="match status" value="1"/>
</dbReference>
<keyword evidence="4" id="KW-1185">Reference proteome</keyword>
<dbReference type="Proteomes" id="UP000269097">
    <property type="component" value="Chromosome"/>
</dbReference>
<dbReference type="EMBL" id="CP033433">
    <property type="protein sequence ID" value="AYQ73560.1"/>
    <property type="molecule type" value="Genomic_DNA"/>
</dbReference>
<dbReference type="RefSeq" id="WP_123041644.1">
    <property type="nucleotide sequence ID" value="NZ_CP033433.1"/>
</dbReference>
<evidence type="ECO:0000313" key="4">
    <source>
        <dbReference type="Proteomes" id="UP000269097"/>
    </source>
</evidence>
<evidence type="ECO:0000313" key="3">
    <source>
        <dbReference type="EMBL" id="AYQ73560.1"/>
    </source>
</evidence>
<dbReference type="KEGG" id="coh:EAV92_13815"/>
<accession>A0A3G3JZ85</accession>
<protein>
    <recommendedName>
        <fullName evidence="2">YcdB/YcdC repeated domain-containing protein</fullName>
    </recommendedName>
</protein>
<sequence length="518" mass="57191">MSRSLPRNYASRAARGLKALLLPALLFAGVGAPLLIPDKEIAAAAASVTAIRTQDEAFAYAKSLAFVPDDAELQDAVLSRASEASAGEWDLTLHRPDKDSNGNWAGYYNVRFSAADGSLRNMSLEDRQPESGAVPTTTTGTGDSISRGDAVNIAASLVGGLNWGLNADWRLDPYPESEYDTRFEDKSLFRIRFYRAMNGIRTDNWLLVIVRPDGRIASYTANWNAYDFSDPTPAISAEKAKRIYLKQSSPLLAYKLGSGNKPFLAYTLWQTSLKASTGVFPAERNGRPFPIVLKPLSTKQLAPLVTNAKLTDAQMRAKVINLLSLTGTYKISKPQQYLYKLVIPSADKKRVRTVVIGFDQATGQVYLYQSDDGTDHSLLTKAKVSESKARLKAVAFLKKAMPAFADQLAESRVDLFLSDGRVATRPLYRFEYVRVAGGVGVSQENVYVDVNAYNGEVESIQSQLMPVRYPSQANPKVSAPKAVEKLLSLYDIVLRYRWVEGNRAELFYELMLKPSVPR</sequence>
<evidence type="ECO:0000259" key="2">
    <source>
        <dbReference type="Pfam" id="PF16244"/>
    </source>
</evidence>
<dbReference type="InterPro" id="IPR032599">
    <property type="entry name" value="YcdB/YcdC_rep_domain"/>
</dbReference>
<name>A0A3G3JZ85_9BACL</name>
<dbReference type="AlphaFoldDB" id="A0A3G3JZ85"/>